<evidence type="ECO:0000256" key="2">
    <source>
        <dbReference type="ARBA" id="ARBA00023002"/>
    </source>
</evidence>
<dbReference type="PANTHER" id="PTHR43899:SF13">
    <property type="entry name" value="RH59310P"/>
    <property type="match status" value="1"/>
</dbReference>
<dbReference type="OrthoDB" id="5545019at2759"/>
<comment type="similarity">
    <text evidence="1">Belongs to the short-chain dehydrogenases/reductases (SDR) family.</text>
</comment>
<proteinExistence type="inferred from homology"/>
<evidence type="ECO:0000256" key="3">
    <source>
        <dbReference type="SAM" id="MobiDB-lite"/>
    </source>
</evidence>
<comment type="caution">
    <text evidence="4">The sequence shown here is derived from an EMBL/GenBank/DDBJ whole genome shotgun (WGS) entry which is preliminary data.</text>
</comment>
<name>A0A5J9V059_9POAL</name>
<dbReference type="PANTHER" id="PTHR43899">
    <property type="entry name" value="RH59310P"/>
    <property type="match status" value="1"/>
</dbReference>
<organism evidence="4 5">
    <name type="scientific">Eragrostis curvula</name>
    <name type="common">weeping love grass</name>
    <dbReference type="NCBI Taxonomy" id="38414"/>
    <lineage>
        <taxon>Eukaryota</taxon>
        <taxon>Viridiplantae</taxon>
        <taxon>Streptophyta</taxon>
        <taxon>Embryophyta</taxon>
        <taxon>Tracheophyta</taxon>
        <taxon>Spermatophyta</taxon>
        <taxon>Magnoliopsida</taxon>
        <taxon>Liliopsida</taxon>
        <taxon>Poales</taxon>
        <taxon>Poaceae</taxon>
        <taxon>PACMAD clade</taxon>
        <taxon>Chloridoideae</taxon>
        <taxon>Eragrostideae</taxon>
        <taxon>Eragrostidinae</taxon>
        <taxon>Eragrostis</taxon>
    </lineage>
</organism>
<gene>
    <name evidence="4" type="ORF">EJB05_20957</name>
</gene>
<dbReference type="InterPro" id="IPR051019">
    <property type="entry name" value="VLCFA-Steroid_DH"/>
</dbReference>
<evidence type="ECO:0000256" key="1">
    <source>
        <dbReference type="ARBA" id="ARBA00006484"/>
    </source>
</evidence>
<dbReference type="Proteomes" id="UP000324897">
    <property type="component" value="Chromosome 1"/>
</dbReference>
<evidence type="ECO:0000313" key="4">
    <source>
        <dbReference type="EMBL" id="TVU29393.1"/>
    </source>
</evidence>
<dbReference type="SUPFAM" id="SSF51735">
    <property type="entry name" value="NAD(P)-binding Rossmann-fold domains"/>
    <property type="match status" value="1"/>
</dbReference>
<protein>
    <submittedName>
        <fullName evidence="4">Uncharacterized protein</fullName>
    </submittedName>
</protein>
<keyword evidence="2" id="KW-0560">Oxidoreductase</keyword>
<dbReference type="EMBL" id="RWGY01000011">
    <property type="protein sequence ID" value="TVU29393.1"/>
    <property type="molecule type" value="Genomic_DNA"/>
</dbReference>
<dbReference type="Pfam" id="PF00106">
    <property type="entry name" value="adh_short"/>
    <property type="match status" value="1"/>
</dbReference>
<feature type="non-terminal residue" evidence="4">
    <location>
        <position position="1"/>
    </location>
</feature>
<feature type="compositionally biased region" description="Low complexity" evidence="3">
    <location>
        <begin position="233"/>
        <end position="244"/>
    </location>
</feature>
<dbReference type="InterPro" id="IPR036291">
    <property type="entry name" value="NAD(P)-bd_dom_sf"/>
</dbReference>
<dbReference type="Gene3D" id="3.40.50.720">
    <property type="entry name" value="NAD(P)-binding Rossmann-like Domain"/>
    <property type="match status" value="1"/>
</dbReference>
<dbReference type="AlphaFoldDB" id="A0A5J9V059"/>
<dbReference type="GO" id="GO:0005783">
    <property type="term" value="C:endoplasmic reticulum"/>
    <property type="evidence" value="ECO:0007669"/>
    <property type="project" value="TreeGrafter"/>
</dbReference>
<sequence>MEWAVVTGATDGIGRAITFRLATAGLGFVLVGRNPDKLAATAAEVRAEHPDKEVRTFVLDLAGEGLAAGVEALKEAIRGLDVGVLVNSAGVCYPYARYFHEVDEELIRSLIRVNVEGVTRVTHAVLPGMVERKRGAVVNIGSGAASAVPSDPLYSVYVGTKAYVDQFSKCLYVEYKSKGIHVQCQVTTDLFWQQMYLVSNINSFCTVEEKNALASSPRGDSGGDTHRRRRPRPSSATTAAAATGHARRRRPATEPHNRLRSRLSFDAVSFLLVALLLSSDLGRFGASPWLTGALLAGSGLPRVGYSRPQRAAAGCDDDGAWCSGAGGGEVRLRAGVGAVATRWRHAQPRAERAGGVLAVCVVRMGWCIGVPAAATRFAASDERPLVVAASSTPGELRSRWLGH</sequence>
<reference evidence="4 5" key="1">
    <citation type="journal article" date="2019" name="Sci. Rep.">
        <title>A high-quality genome of Eragrostis curvula grass provides insights into Poaceae evolution and supports new strategies to enhance forage quality.</title>
        <authorList>
            <person name="Carballo J."/>
            <person name="Santos B.A.C.M."/>
            <person name="Zappacosta D."/>
            <person name="Garbus I."/>
            <person name="Selva J.P."/>
            <person name="Gallo C.A."/>
            <person name="Diaz A."/>
            <person name="Albertini E."/>
            <person name="Caccamo M."/>
            <person name="Echenique V."/>
        </authorList>
    </citation>
    <scope>NUCLEOTIDE SEQUENCE [LARGE SCALE GENOMIC DNA]</scope>
    <source>
        <strain evidence="5">cv. Victoria</strain>
        <tissue evidence="4">Leaf</tissue>
    </source>
</reference>
<evidence type="ECO:0000313" key="5">
    <source>
        <dbReference type="Proteomes" id="UP000324897"/>
    </source>
</evidence>
<dbReference type="PRINTS" id="PR00081">
    <property type="entry name" value="GDHRDH"/>
</dbReference>
<dbReference type="InterPro" id="IPR002347">
    <property type="entry name" value="SDR_fam"/>
</dbReference>
<dbReference type="GO" id="GO:0045703">
    <property type="term" value="F:ketoreductase activity"/>
    <property type="evidence" value="ECO:0007669"/>
    <property type="project" value="TreeGrafter"/>
</dbReference>
<dbReference type="Gramene" id="TVU29393">
    <property type="protein sequence ID" value="TVU29393"/>
    <property type="gene ID" value="EJB05_20957"/>
</dbReference>
<feature type="region of interest" description="Disordered" evidence="3">
    <location>
        <begin position="213"/>
        <end position="258"/>
    </location>
</feature>
<keyword evidence="5" id="KW-1185">Reference proteome</keyword>
<dbReference type="CDD" id="cd05356">
    <property type="entry name" value="17beta-HSD1_like_SDR_c"/>
    <property type="match status" value="1"/>
</dbReference>
<accession>A0A5J9V059</accession>